<reference evidence="5" key="1">
    <citation type="submission" date="2012-12" db="EMBL/GenBank/DDBJ databases">
        <authorList>
            <person name="Hellsten U."/>
            <person name="Grimwood J."/>
            <person name="Chapman J.A."/>
            <person name="Shapiro H."/>
            <person name="Aerts A."/>
            <person name="Otillar R.P."/>
            <person name="Terry A.Y."/>
            <person name="Boore J.L."/>
            <person name="Simakov O."/>
            <person name="Marletaz F."/>
            <person name="Cho S.-J."/>
            <person name="Edsinger-Gonzales E."/>
            <person name="Havlak P."/>
            <person name="Kuo D.-H."/>
            <person name="Larsson T."/>
            <person name="Lv J."/>
            <person name="Arendt D."/>
            <person name="Savage R."/>
            <person name="Osoegawa K."/>
            <person name="de Jong P."/>
            <person name="Lindberg D.R."/>
            <person name="Seaver E.C."/>
            <person name="Weisblat D.A."/>
            <person name="Putnam N.H."/>
            <person name="Grigoriev I.V."/>
            <person name="Rokhsar D.S."/>
        </authorList>
    </citation>
    <scope>NUCLEOTIDE SEQUENCE</scope>
    <source>
        <strain evidence="5">I ESC-2004</strain>
    </source>
</reference>
<protein>
    <recommendedName>
        <fullName evidence="2">EF-hand domain-containing protein</fullName>
    </recommendedName>
</protein>
<evidence type="ECO:0000256" key="1">
    <source>
        <dbReference type="ARBA" id="ARBA00022737"/>
    </source>
</evidence>
<dbReference type="FunCoup" id="R7VI97">
    <property type="interactions" value="7"/>
</dbReference>
<organism evidence="3">
    <name type="scientific">Capitella teleta</name>
    <name type="common">Polychaete worm</name>
    <dbReference type="NCBI Taxonomy" id="283909"/>
    <lineage>
        <taxon>Eukaryota</taxon>
        <taxon>Metazoa</taxon>
        <taxon>Spiralia</taxon>
        <taxon>Lophotrochozoa</taxon>
        <taxon>Annelida</taxon>
        <taxon>Polychaeta</taxon>
        <taxon>Sedentaria</taxon>
        <taxon>Scolecida</taxon>
        <taxon>Capitellidae</taxon>
        <taxon>Capitella</taxon>
    </lineage>
</organism>
<dbReference type="OrthoDB" id="435273at2759"/>
<dbReference type="OMA" id="HCEQFAK"/>
<dbReference type="HOGENOM" id="CLU_061288_2_3_1"/>
<dbReference type="GO" id="GO:0005509">
    <property type="term" value="F:calcium ion binding"/>
    <property type="evidence" value="ECO:0007669"/>
    <property type="project" value="InterPro"/>
</dbReference>
<dbReference type="InterPro" id="IPR011992">
    <property type="entry name" value="EF-hand-dom_pair"/>
</dbReference>
<evidence type="ECO:0000313" key="4">
    <source>
        <dbReference type="EnsemblMetazoa" id="CapteP20883"/>
    </source>
</evidence>
<dbReference type="EnsemblMetazoa" id="CapteT20883">
    <property type="protein sequence ID" value="CapteP20883"/>
    <property type="gene ID" value="CapteG20883"/>
</dbReference>
<evidence type="ECO:0000259" key="2">
    <source>
        <dbReference type="PROSITE" id="PS50222"/>
    </source>
</evidence>
<dbReference type="InterPro" id="IPR050230">
    <property type="entry name" value="CALM/Myosin/TropC-like"/>
</dbReference>
<dbReference type="PROSITE" id="PS50222">
    <property type="entry name" value="EF_HAND_2"/>
    <property type="match status" value="1"/>
</dbReference>
<name>R7VI97_CAPTE</name>
<keyword evidence="5" id="KW-1185">Reference proteome</keyword>
<dbReference type="STRING" id="283909.R7VI97"/>
<keyword evidence="1" id="KW-0677">Repeat</keyword>
<dbReference type="EMBL" id="AMQN01003826">
    <property type="status" value="NOT_ANNOTATED_CDS"/>
    <property type="molecule type" value="Genomic_DNA"/>
</dbReference>
<dbReference type="PANTHER" id="PTHR23048:SF0">
    <property type="entry name" value="CALMODULIN LIKE 3"/>
    <property type="match status" value="1"/>
</dbReference>
<gene>
    <name evidence="3" type="ORF">CAPTEDRAFT_20883</name>
</gene>
<dbReference type="SUPFAM" id="SSF47473">
    <property type="entry name" value="EF-hand"/>
    <property type="match status" value="1"/>
</dbReference>
<dbReference type="FunFam" id="1.10.238.10:FF:000178">
    <property type="entry name" value="Calmodulin-2 A"/>
    <property type="match status" value="1"/>
</dbReference>
<dbReference type="Proteomes" id="UP000014760">
    <property type="component" value="Unassembled WGS sequence"/>
</dbReference>
<reference evidence="3 5" key="2">
    <citation type="journal article" date="2013" name="Nature">
        <title>Insights into bilaterian evolution from three spiralian genomes.</title>
        <authorList>
            <person name="Simakov O."/>
            <person name="Marletaz F."/>
            <person name="Cho S.J."/>
            <person name="Edsinger-Gonzales E."/>
            <person name="Havlak P."/>
            <person name="Hellsten U."/>
            <person name="Kuo D.H."/>
            <person name="Larsson T."/>
            <person name="Lv J."/>
            <person name="Arendt D."/>
            <person name="Savage R."/>
            <person name="Osoegawa K."/>
            <person name="de Jong P."/>
            <person name="Grimwood J."/>
            <person name="Chapman J.A."/>
            <person name="Shapiro H."/>
            <person name="Aerts A."/>
            <person name="Otillar R.P."/>
            <person name="Terry A.Y."/>
            <person name="Boore J.L."/>
            <person name="Grigoriev I.V."/>
            <person name="Lindberg D.R."/>
            <person name="Seaver E.C."/>
            <person name="Weisblat D.A."/>
            <person name="Putnam N.H."/>
            <person name="Rokhsar D.S."/>
        </authorList>
    </citation>
    <scope>NUCLEOTIDE SEQUENCE</scope>
    <source>
        <strain evidence="3 5">I ESC-2004</strain>
    </source>
</reference>
<dbReference type="PANTHER" id="PTHR23048">
    <property type="entry name" value="MYOSIN LIGHT CHAIN 1, 3"/>
    <property type="match status" value="1"/>
</dbReference>
<evidence type="ECO:0000313" key="5">
    <source>
        <dbReference type="Proteomes" id="UP000014760"/>
    </source>
</evidence>
<evidence type="ECO:0000313" key="3">
    <source>
        <dbReference type="EMBL" id="ELU18257.1"/>
    </source>
</evidence>
<dbReference type="InterPro" id="IPR002048">
    <property type="entry name" value="EF_hand_dom"/>
</dbReference>
<accession>R7VI97</accession>
<reference evidence="4" key="3">
    <citation type="submission" date="2015-06" db="UniProtKB">
        <authorList>
            <consortium name="EnsemblMetazoa"/>
        </authorList>
    </citation>
    <scope>IDENTIFICATION</scope>
</reference>
<dbReference type="EMBL" id="KB292015">
    <property type="protein sequence ID" value="ELU18257.1"/>
    <property type="molecule type" value="Genomic_DNA"/>
</dbReference>
<dbReference type="GO" id="GO:0016460">
    <property type="term" value="C:myosin II complex"/>
    <property type="evidence" value="ECO:0007669"/>
    <property type="project" value="TreeGrafter"/>
</dbReference>
<feature type="domain" description="EF-hand" evidence="2">
    <location>
        <begin position="78"/>
        <end position="113"/>
    </location>
</feature>
<dbReference type="AlphaFoldDB" id="R7VI97"/>
<dbReference type="Pfam" id="PF13499">
    <property type="entry name" value="EF-hand_7"/>
    <property type="match status" value="1"/>
</dbReference>
<proteinExistence type="predicted"/>
<sequence>MAKYFNESDIDEFHDCFFLFARDKGVTSTEELTIIMRSLGFSPTSTEIAGYFHEFKKDGKVDFASFLELMHQHAQKEKCQQEIVAAFQAHDRSGNGTVPTSELHHILCKFGEKLSSAEVDRLFQEAGIQAKGSVRYEDILRVLLTPIPDY</sequence>
<dbReference type="Gene3D" id="1.10.238.10">
    <property type="entry name" value="EF-hand"/>
    <property type="match status" value="1"/>
</dbReference>